<dbReference type="GO" id="GO:0005768">
    <property type="term" value="C:endosome"/>
    <property type="evidence" value="ECO:0007669"/>
    <property type="project" value="TreeGrafter"/>
</dbReference>
<dbReference type="OrthoDB" id="297643at2759"/>
<reference evidence="7" key="1">
    <citation type="submission" date="2020-09" db="EMBL/GenBank/DDBJ databases">
        <authorList>
            <person name="Kikuchi T."/>
        </authorList>
    </citation>
    <scope>NUCLEOTIDE SEQUENCE</scope>
    <source>
        <strain evidence="7">SH1</strain>
    </source>
</reference>
<feature type="compositionally biased region" description="Polar residues" evidence="4">
    <location>
        <begin position="1070"/>
        <end position="1103"/>
    </location>
</feature>
<organism evidence="7 8">
    <name type="scientific">Bursaphelenchus okinawaensis</name>
    <dbReference type="NCBI Taxonomy" id="465554"/>
    <lineage>
        <taxon>Eukaryota</taxon>
        <taxon>Metazoa</taxon>
        <taxon>Ecdysozoa</taxon>
        <taxon>Nematoda</taxon>
        <taxon>Chromadorea</taxon>
        <taxon>Rhabditida</taxon>
        <taxon>Tylenchina</taxon>
        <taxon>Tylenchomorpha</taxon>
        <taxon>Aphelenchoidea</taxon>
        <taxon>Aphelenchoididae</taxon>
        <taxon>Bursaphelenchus</taxon>
    </lineage>
</organism>
<evidence type="ECO:0008006" key="9">
    <source>
        <dbReference type="Google" id="ProtNLM"/>
    </source>
</evidence>
<dbReference type="Pfam" id="PF04118">
    <property type="entry name" value="Dopey_N"/>
    <property type="match status" value="1"/>
</dbReference>
<evidence type="ECO:0000256" key="2">
    <source>
        <dbReference type="ARBA" id="ARBA00022927"/>
    </source>
</evidence>
<dbReference type="InterPro" id="IPR007249">
    <property type="entry name" value="DOP1_N"/>
</dbReference>
<name>A0A811JQQ4_9BILA</name>
<gene>
    <name evidence="7" type="ORF">BOKJ2_LOCUS329</name>
</gene>
<evidence type="ECO:0000313" key="8">
    <source>
        <dbReference type="Proteomes" id="UP000614601"/>
    </source>
</evidence>
<proteinExistence type="inferred from homology"/>
<dbReference type="Pfam" id="PF24601">
    <property type="entry name" value="TPR_DOP1"/>
    <property type="match status" value="1"/>
</dbReference>
<evidence type="ECO:0000259" key="6">
    <source>
        <dbReference type="Pfam" id="PF24601"/>
    </source>
</evidence>
<dbReference type="GO" id="GO:0006895">
    <property type="term" value="P:Golgi to endosome transport"/>
    <property type="evidence" value="ECO:0007669"/>
    <property type="project" value="InterPro"/>
</dbReference>
<dbReference type="GO" id="GO:0005802">
    <property type="term" value="C:trans-Golgi network"/>
    <property type="evidence" value="ECO:0007669"/>
    <property type="project" value="TreeGrafter"/>
</dbReference>
<evidence type="ECO:0000313" key="7">
    <source>
        <dbReference type="EMBL" id="CAD5205645.1"/>
    </source>
</evidence>
<feature type="region of interest" description="Disordered" evidence="4">
    <location>
        <begin position="1159"/>
        <end position="1211"/>
    </location>
</feature>
<dbReference type="Proteomes" id="UP000783686">
    <property type="component" value="Unassembled WGS sequence"/>
</dbReference>
<evidence type="ECO:0000256" key="3">
    <source>
        <dbReference type="ARBA" id="ARBA00046326"/>
    </source>
</evidence>
<comment type="similarity">
    <text evidence="3">Belongs to the DOP1 family.</text>
</comment>
<evidence type="ECO:0000256" key="4">
    <source>
        <dbReference type="SAM" id="MobiDB-lite"/>
    </source>
</evidence>
<dbReference type="Proteomes" id="UP000614601">
    <property type="component" value="Unassembled WGS sequence"/>
</dbReference>
<comment type="caution">
    <text evidence="7">The sequence shown here is derived from an EMBL/GenBank/DDBJ whole genome shotgun (WGS) entry which is preliminary data.</text>
</comment>
<dbReference type="InterPro" id="IPR056459">
    <property type="entry name" value="TPR_DOP1"/>
</dbReference>
<dbReference type="PANTHER" id="PTHR14042">
    <property type="entry name" value="DOPEY-RELATED"/>
    <property type="match status" value="1"/>
</dbReference>
<dbReference type="GO" id="GO:0015031">
    <property type="term" value="P:protein transport"/>
    <property type="evidence" value="ECO:0007669"/>
    <property type="project" value="UniProtKB-KW"/>
</dbReference>
<evidence type="ECO:0000259" key="5">
    <source>
        <dbReference type="Pfam" id="PF04118"/>
    </source>
</evidence>
<sequence>MTSVHPIEPTNNSTKYRNYAASVDKALKAFEYTNDWADLIASLGKLCKVFQSNARSFNDIPKTVTVAKRLSQCLHPALPSGVHLKTLDTYKQVFTVLGQSDKLARCLYLFTIGLFPLMDNCGIKVKLELMSVFEKFLLPLGPKIRPALPGFIAAILFALEEGTDFYLPAIELLDQVMETAGPLSFYACLWQAVRGSPSVRLPALIFVNYKIDKRKPIDDQLAIISGGQLHADYMTDALCAVAEDPGNPLIQRNLLDFLCTAIPLNSAHVAQSDLVQILKRCLFVVLRRDMSLNRRLYQWLLNRQADSAQPALGGAEELTDLEFFHTYSIPLIRLAVADFLPQQTVELLVNSSVLPLSDGWKDHRNVQIQFTEVRLCRLLHYFLDRPELGTPILNETLLMFLEYACRRDSEMVRELQTSCEQTDPSFSFGTLWESWSQNDNVLNEEEKERRLDEIKKNFNSLLTSLEPNFLWDYLGDLFVKLLEPPPFKTDLTDEEEASLTIEEREKRQFEEAKRREHLMLYPLMIVFCVQNVRLDAHEDIRNRHISSLLKRILDAINEKGCEKFSRDNVVALLCVCRRLLAEIGQNAALLEPESSTTIEKETDEKEEQEENERKGLSPTAIRKKVEDQKVVEDCSESCRNLTVKICKWYVRGRDRDKTGVLTAALHLLKDFAEFPFVVFDPENANITRNSRYSNADFSPWLEALLEVFDADEWTKFIQRQNIDESNLKMETIQDFEIRAKLLDIMIQIAVRTASILEQWYVYHGRIPRNSYIAVEKKPEKSTQTFLLKPYIPEAEAQKLEEINFYRKAAFILWSHLEEQSPNTNSLIVSRLLMRLHSRKSQDRSSEVEDIIVHDLTSNNKLISLRAAVKFWVMWGLNRDQDEALTADSSPPKPLNKVIMVFLGFMAYENKNVEVRDVAYAWFSECAECGDLHKILQMLFMMLLTPASARVSVQFVQIDNRLTKHQLPSLPEETNAVSLTTVSGKQTFHHVCRDIDVPLDDRTSCSATAPWNNFQYLDCTQQEQWVQDLKNKLLMPAVADPVAHDLTIFSQRPWQSFYPQTPGDLDETNFLDASTSGRPRTPTQTDNFQSSFKPESTGKSSTFTPAHKRTVSDIPQFDQDAESIGSMSLDESIDQEVCELIQQIVDQICDDELNQSDLQRRLEEDSEAESEPDLQRKPEKCNGIAPDLESIKEDDVAGPLPTGLKSPKERKHLYIKNGTRSEKALSENGSIAASTASAPVLNAISRVPDSIKRVKYGHRRQDSLQETIFSTSTQELRLFDPTELPNLTSPGDAKQPLLDESHAHMLLYAESPRVVDLGRAEEIFRIMNALLRNNTESKLGKMIVACMLFTNTAQLQQNPVSSAAAQQLLDALSRHYKHIQGKGFWGDDESPKSENGEKARNPTFFEIFCTILLYFLRSYYLNSPTTAVSKQDLERSIKCKIVAMDCFSELLKVVNELIREFKCREFVNFVQQSYRLSRTQRVVISLMLTMVPAPPNQKSWR</sequence>
<keyword evidence="8" id="KW-1185">Reference proteome</keyword>
<dbReference type="GO" id="GO:0005829">
    <property type="term" value="C:cytosol"/>
    <property type="evidence" value="ECO:0007669"/>
    <property type="project" value="GOC"/>
</dbReference>
<dbReference type="EMBL" id="CAJFDH010000001">
    <property type="protein sequence ID" value="CAD5205645.1"/>
    <property type="molecule type" value="Genomic_DNA"/>
</dbReference>
<feature type="region of interest" description="Disordered" evidence="4">
    <location>
        <begin position="592"/>
        <end position="619"/>
    </location>
</feature>
<dbReference type="EMBL" id="CAJFCW020000001">
    <property type="protein sequence ID" value="CAG9078519.1"/>
    <property type="molecule type" value="Genomic_DNA"/>
</dbReference>
<feature type="region of interest" description="Disordered" evidence="4">
    <location>
        <begin position="1059"/>
        <end position="1105"/>
    </location>
</feature>
<feature type="domain" description="DOP1-like TPR" evidence="6">
    <location>
        <begin position="1301"/>
        <end position="1491"/>
    </location>
</feature>
<keyword evidence="1" id="KW-0813">Transport</keyword>
<protein>
    <recommendedName>
        <fullName evidence="9">Dopey_N domain-containing protein</fullName>
    </recommendedName>
</protein>
<dbReference type="InterPro" id="IPR040314">
    <property type="entry name" value="DOP1"/>
</dbReference>
<accession>A0A811JQQ4</accession>
<evidence type="ECO:0000256" key="1">
    <source>
        <dbReference type="ARBA" id="ARBA00022448"/>
    </source>
</evidence>
<dbReference type="PANTHER" id="PTHR14042:SF24">
    <property type="entry name" value="PROTEIN DOPEY-1 HOMOLOG"/>
    <property type="match status" value="1"/>
</dbReference>
<feature type="domain" description="DOP1 N-terminal" evidence="5">
    <location>
        <begin position="14"/>
        <end position="303"/>
    </location>
</feature>
<keyword evidence="2" id="KW-0653">Protein transport</keyword>